<protein>
    <submittedName>
        <fullName evidence="1">Uncharacterized protein</fullName>
    </submittedName>
</protein>
<reference evidence="1 2" key="1">
    <citation type="submission" date="2016-10" db="EMBL/GenBank/DDBJ databases">
        <authorList>
            <person name="de Groot N.N."/>
        </authorList>
    </citation>
    <scope>NUCLEOTIDE SEQUENCE [LARGE SCALE GENOMIC DNA]</scope>
    <source>
        <strain evidence="1 2">CGMCC 1.9113</strain>
    </source>
</reference>
<dbReference type="STRING" id="634430.SAMN04488241_104148"/>
<dbReference type="Proteomes" id="UP000199586">
    <property type="component" value="Unassembled WGS sequence"/>
</dbReference>
<organism evidence="1 2">
    <name type="scientific">Sphingomonas rubra</name>
    <dbReference type="NCBI Taxonomy" id="634430"/>
    <lineage>
        <taxon>Bacteria</taxon>
        <taxon>Pseudomonadati</taxon>
        <taxon>Pseudomonadota</taxon>
        <taxon>Alphaproteobacteria</taxon>
        <taxon>Sphingomonadales</taxon>
        <taxon>Sphingomonadaceae</taxon>
        <taxon>Sphingomonas</taxon>
    </lineage>
</organism>
<proteinExistence type="predicted"/>
<gene>
    <name evidence="1" type="ORF">SAMN04488241_104148</name>
</gene>
<dbReference type="EMBL" id="FOXP01000004">
    <property type="protein sequence ID" value="SFP62373.1"/>
    <property type="molecule type" value="Genomic_DNA"/>
</dbReference>
<accession>A0A1I5RVC2</accession>
<name>A0A1I5RVC2_9SPHN</name>
<keyword evidence="2" id="KW-1185">Reference proteome</keyword>
<evidence type="ECO:0000313" key="2">
    <source>
        <dbReference type="Proteomes" id="UP000199586"/>
    </source>
</evidence>
<evidence type="ECO:0000313" key="1">
    <source>
        <dbReference type="EMBL" id="SFP62373.1"/>
    </source>
</evidence>
<sequence>MRRQHVPRYLLRLQIAGHLTYDRHATEPIVLNDPAANLSDIDLENGCHGRGWTVVKSIAPMISATYPIDPATPDWALPSIRQLARLEPP</sequence>
<dbReference type="AlphaFoldDB" id="A0A1I5RVC2"/>